<feature type="compositionally biased region" description="Polar residues" evidence="1">
    <location>
        <begin position="170"/>
        <end position="185"/>
    </location>
</feature>
<sequence length="347" mass="38641">RNKAKQRKSLYSIEFSAPVDAIRSPDDFLDSDLRGSSISPKPMTPRRVKRRSVMTRGTTGRQSTSSRRSHSNNRNSVRNSRRKIHQNPVTKLMNQQQQQQHSMAIGGTSASASASFPTFTHKKNPDLTETNLKSLNNDYVTHQSTSKGGLNNFNQYSHHHHHHHPHKLNSFHQTNNVSNSSNDPIYYNMNSSSPLIVNQTSWASSNGHSNPTYQHSTVNLNSDSPDVNDDYVTSHRPPSVRSSYSNFHGTRPLSSYNPQQQQQPSSLTNQNIGATASSTPNVAVGAQENLFAGLTSTSSSQQQQQHSQFNAQRSVSRESIRSMAFLNSGPPAYNLNYHTPPDSETTM</sequence>
<organism evidence="2">
    <name type="scientific">Corethrella appendiculata</name>
    <dbReference type="NCBI Taxonomy" id="1370023"/>
    <lineage>
        <taxon>Eukaryota</taxon>
        <taxon>Metazoa</taxon>
        <taxon>Ecdysozoa</taxon>
        <taxon>Arthropoda</taxon>
        <taxon>Hexapoda</taxon>
        <taxon>Insecta</taxon>
        <taxon>Pterygota</taxon>
        <taxon>Neoptera</taxon>
        <taxon>Endopterygota</taxon>
        <taxon>Diptera</taxon>
        <taxon>Nematocera</taxon>
        <taxon>Culicoidea</taxon>
        <taxon>Chaoboridae</taxon>
        <taxon>Corethrella</taxon>
    </lineage>
</organism>
<feature type="compositionally biased region" description="Polar residues" evidence="1">
    <location>
        <begin position="127"/>
        <end position="156"/>
    </location>
</feature>
<feature type="non-terminal residue" evidence="2">
    <location>
        <position position="1"/>
    </location>
</feature>
<evidence type="ECO:0000313" key="2">
    <source>
        <dbReference type="EMBL" id="JAB55109.1"/>
    </source>
</evidence>
<proteinExistence type="evidence at transcript level"/>
<feature type="compositionally biased region" description="Basic residues" evidence="1">
    <location>
        <begin position="44"/>
        <end position="53"/>
    </location>
</feature>
<feature type="compositionally biased region" description="Low complexity" evidence="1">
    <location>
        <begin position="55"/>
        <end position="78"/>
    </location>
</feature>
<dbReference type="AlphaFoldDB" id="U5EPC2"/>
<name>U5EPC2_9DIPT</name>
<accession>U5EPC2</accession>
<dbReference type="EMBL" id="GANO01004762">
    <property type="protein sequence ID" value="JAB55109.1"/>
    <property type="molecule type" value="mRNA"/>
</dbReference>
<feature type="region of interest" description="Disordered" evidence="1">
    <location>
        <begin position="295"/>
        <end position="347"/>
    </location>
</feature>
<feature type="compositionally biased region" description="Low complexity" evidence="1">
    <location>
        <begin position="295"/>
        <end position="308"/>
    </location>
</feature>
<feature type="compositionally biased region" description="Polar residues" evidence="1">
    <location>
        <begin position="202"/>
        <end position="225"/>
    </location>
</feature>
<feature type="region of interest" description="Disordered" evidence="1">
    <location>
        <begin position="23"/>
        <end position="185"/>
    </location>
</feature>
<feature type="region of interest" description="Disordered" evidence="1">
    <location>
        <begin position="202"/>
        <end position="276"/>
    </location>
</feature>
<feature type="compositionally biased region" description="Basic residues" evidence="1">
    <location>
        <begin position="157"/>
        <end position="169"/>
    </location>
</feature>
<evidence type="ECO:0000256" key="1">
    <source>
        <dbReference type="SAM" id="MobiDB-lite"/>
    </source>
</evidence>
<protein>
    <submittedName>
        <fullName evidence="2">Putative ccaat-binding transcription factor</fullName>
    </submittedName>
</protein>
<reference evidence="2" key="1">
    <citation type="journal article" date="2014" name="Insect Biochem. Mol. Biol.">
        <title>An insight into the sialome of the frog biting fly, Corethrella appendiculata.</title>
        <authorList>
            <person name="Ribeiro J.M.C."/>
            <person name="Chagas A.C."/>
            <person name="Pham V.M."/>
            <person name="Lounibos L.P."/>
            <person name="Calvo E."/>
        </authorList>
    </citation>
    <scope>NUCLEOTIDE SEQUENCE</scope>
    <source>
        <tissue evidence="2">Salivary glands</tissue>
    </source>
</reference>
<feature type="compositionally biased region" description="Low complexity" evidence="1">
    <location>
        <begin position="252"/>
        <end position="271"/>
    </location>
</feature>